<proteinExistence type="predicted"/>
<dbReference type="OMA" id="EDQDVKC"/>
<dbReference type="Ensembl" id="ENSJHYT00000015414.1">
    <property type="protein sequence ID" value="ENSJHYP00000012756.1"/>
    <property type="gene ID" value="ENSJHYG00000009914.1"/>
</dbReference>
<feature type="compositionally biased region" description="Basic and acidic residues" evidence="1">
    <location>
        <begin position="170"/>
        <end position="195"/>
    </location>
</feature>
<feature type="compositionally biased region" description="Basic residues" evidence="1">
    <location>
        <begin position="160"/>
        <end position="169"/>
    </location>
</feature>
<sequence>MEYDEDDDIFFAKWMSSFWGHNLIDEEKEGRGHKKHQPQLWSERRASLPVRAVCSFLCVPFVFQAKLSSLHTTRLHASAKGSSSGHLRGSKEFQEDQDVKCHCHRKASRTPSADSSCPETRSNSIQEFAESFEKQLHLKSKRSVSLQPEGAKERREREKLHLRKSKSHKKMGEKSEARRDRDEAETSEVPAKHSEQFPSQASIQKGYVSTGS</sequence>
<accession>A0A8C5J4F4</accession>
<feature type="compositionally biased region" description="Basic and acidic residues" evidence="1">
    <location>
        <begin position="150"/>
        <end position="159"/>
    </location>
</feature>
<dbReference type="PANTHER" id="PTHR35667:SF1">
    <property type="entry name" value="LEUKEMIA NUP98 FUSION PARTNER 1"/>
    <property type="match status" value="1"/>
</dbReference>
<evidence type="ECO:0000256" key="1">
    <source>
        <dbReference type="SAM" id="MobiDB-lite"/>
    </source>
</evidence>
<dbReference type="Proteomes" id="UP000694408">
    <property type="component" value="Unplaced"/>
</dbReference>
<name>A0A8C5J4F4_JUNHY</name>
<reference evidence="2" key="2">
    <citation type="submission" date="2025-09" db="UniProtKB">
        <authorList>
            <consortium name="Ensembl"/>
        </authorList>
    </citation>
    <scope>IDENTIFICATION</scope>
</reference>
<evidence type="ECO:0000313" key="2">
    <source>
        <dbReference type="Ensembl" id="ENSJHYP00000012756.1"/>
    </source>
</evidence>
<feature type="compositionally biased region" description="Polar residues" evidence="1">
    <location>
        <begin position="196"/>
        <end position="212"/>
    </location>
</feature>
<keyword evidence="3" id="KW-1185">Reference proteome</keyword>
<dbReference type="PANTHER" id="PTHR35667">
    <property type="entry name" value="LEUKEMIA NUP98 FUSION PARTNER 1"/>
    <property type="match status" value="1"/>
</dbReference>
<dbReference type="InterPro" id="IPR029280">
    <property type="entry name" value="LNP1"/>
</dbReference>
<dbReference type="AlphaFoldDB" id="A0A8C5J4F4"/>
<organism evidence="2 3">
    <name type="scientific">Junco hyemalis</name>
    <name type="common">Dark-eyed junco</name>
    <dbReference type="NCBI Taxonomy" id="40217"/>
    <lineage>
        <taxon>Eukaryota</taxon>
        <taxon>Metazoa</taxon>
        <taxon>Chordata</taxon>
        <taxon>Craniata</taxon>
        <taxon>Vertebrata</taxon>
        <taxon>Euteleostomi</taxon>
        <taxon>Archelosauria</taxon>
        <taxon>Archosauria</taxon>
        <taxon>Dinosauria</taxon>
        <taxon>Saurischia</taxon>
        <taxon>Theropoda</taxon>
        <taxon>Coelurosauria</taxon>
        <taxon>Aves</taxon>
        <taxon>Neognathae</taxon>
        <taxon>Neoaves</taxon>
        <taxon>Telluraves</taxon>
        <taxon>Australaves</taxon>
        <taxon>Passeriformes</taxon>
        <taxon>Passerellidae</taxon>
        <taxon>Junco</taxon>
    </lineage>
</organism>
<evidence type="ECO:0000313" key="3">
    <source>
        <dbReference type="Proteomes" id="UP000694408"/>
    </source>
</evidence>
<dbReference type="Pfam" id="PF15419">
    <property type="entry name" value="LNP1"/>
    <property type="match status" value="1"/>
</dbReference>
<feature type="region of interest" description="Disordered" evidence="1">
    <location>
        <begin position="139"/>
        <end position="212"/>
    </location>
</feature>
<protein>
    <submittedName>
        <fullName evidence="2">Leukemia NUP98 fusion partner 1</fullName>
    </submittedName>
</protein>
<reference evidence="2" key="1">
    <citation type="submission" date="2025-08" db="UniProtKB">
        <authorList>
            <consortium name="Ensembl"/>
        </authorList>
    </citation>
    <scope>IDENTIFICATION</scope>
</reference>